<keyword evidence="3" id="KW-1185">Reference proteome</keyword>
<gene>
    <name evidence="2" type="ORF">ACFFV7_24025</name>
</gene>
<dbReference type="PANTHER" id="PTHR43649:SF11">
    <property type="entry name" value="ABC TRANSPORTER SUBSTRATE-BINDING PROTEIN YESO-RELATED"/>
    <property type="match status" value="1"/>
</dbReference>
<reference evidence="2 3" key="1">
    <citation type="submission" date="2024-09" db="EMBL/GenBank/DDBJ databases">
        <authorList>
            <person name="Sun Q."/>
            <person name="Mori K."/>
        </authorList>
    </citation>
    <scope>NUCLEOTIDE SEQUENCE [LARGE SCALE GENOMIC DNA]</scope>
    <source>
        <strain evidence="2 3">CCM 3426</strain>
    </source>
</reference>
<dbReference type="PROSITE" id="PS51257">
    <property type="entry name" value="PROKAR_LIPOPROTEIN"/>
    <property type="match status" value="1"/>
</dbReference>
<keyword evidence="1" id="KW-0732">Signal</keyword>
<dbReference type="Gene3D" id="3.40.190.10">
    <property type="entry name" value="Periplasmic binding protein-like II"/>
    <property type="match status" value="2"/>
</dbReference>
<accession>A0ABV5IIA7</accession>
<dbReference type="Proteomes" id="UP001589647">
    <property type="component" value="Unassembled WGS sequence"/>
</dbReference>
<dbReference type="PANTHER" id="PTHR43649">
    <property type="entry name" value="ARABINOSE-BINDING PROTEIN-RELATED"/>
    <property type="match status" value="1"/>
</dbReference>
<organism evidence="2 3">
    <name type="scientific">Nonomuraea spiralis</name>
    <dbReference type="NCBI Taxonomy" id="46182"/>
    <lineage>
        <taxon>Bacteria</taxon>
        <taxon>Bacillati</taxon>
        <taxon>Actinomycetota</taxon>
        <taxon>Actinomycetes</taxon>
        <taxon>Streptosporangiales</taxon>
        <taxon>Streptosporangiaceae</taxon>
        <taxon>Nonomuraea</taxon>
    </lineage>
</organism>
<evidence type="ECO:0000256" key="1">
    <source>
        <dbReference type="SAM" id="SignalP"/>
    </source>
</evidence>
<dbReference type="Pfam" id="PF01547">
    <property type="entry name" value="SBP_bac_1"/>
    <property type="match status" value="1"/>
</dbReference>
<feature type="chain" id="PRO_5045296766" evidence="1">
    <location>
        <begin position="23"/>
        <end position="425"/>
    </location>
</feature>
<dbReference type="RefSeq" id="WP_189649031.1">
    <property type="nucleotide sequence ID" value="NZ_BMRC01000008.1"/>
</dbReference>
<dbReference type="InterPro" id="IPR050490">
    <property type="entry name" value="Bact_solute-bd_prot1"/>
</dbReference>
<proteinExistence type="predicted"/>
<evidence type="ECO:0000313" key="3">
    <source>
        <dbReference type="Proteomes" id="UP001589647"/>
    </source>
</evidence>
<evidence type="ECO:0000313" key="2">
    <source>
        <dbReference type="EMBL" id="MFB9204283.1"/>
    </source>
</evidence>
<dbReference type="EMBL" id="JBHMEI010000016">
    <property type="protein sequence ID" value="MFB9204283.1"/>
    <property type="molecule type" value="Genomic_DNA"/>
</dbReference>
<name>A0ABV5IIA7_9ACTN</name>
<comment type="caution">
    <text evidence="2">The sequence shown here is derived from an EMBL/GenBank/DDBJ whole genome shotgun (WGS) entry which is preliminary data.</text>
</comment>
<dbReference type="SUPFAM" id="SSF53850">
    <property type="entry name" value="Periplasmic binding protein-like II"/>
    <property type="match status" value="1"/>
</dbReference>
<protein>
    <submittedName>
        <fullName evidence="2">ABC transporter substrate-binding protein</fullName>
    </submittedName>
</protein>
<sequence>MSSGKKTWSAALLATAVLAVTAACGGGDEAADGRTKLRFSYWGSDARQKMTEEAIKKFEAKNPDIDVEGEFSDFASYYETLSTKVAASDAPDVITLEIRGLREYADRGTLADLTGKVQTADIDPKLLGTGAIDGKQYAVPTGANVFSVVLNPSLVEAAGQKAPDDTKWTWKDYVDLSSQITAKGGGTVYGTQLNWNPAFLQIFAAQRGEPFYEGNKIGVTPGTIVAWWQVMLDTIKAKGSPDAAKTAEVGATSVDQSLLATNTGASGMWWSNQLGAVTKASGKDMSLLRLPKAEGATTGGMFLQPAMFYTASSKSEHAAEAAKFVDFMINDAEVGGIILSDRGLPASSKVLAAVKDKLPPADQKTLEFVDSIKGELADPPAAPPKGASALEDILKRYTEEVIFGRMTPDVAAQKFLTEANAAIAG</sequence>
<feature type="signal peptide" evidence="1">
    <location>
        <begin position="1"/>
        <end position="22"/>
    </location>
</feature>
<dbReference type="InterPro" id="IPR006059">
    <property type="entry name" value="SBP"/>
</dbReference>